<comment type="caution">
    <text evidence="2">The sequence shown here is derived from an EMBL/GenBank/DDBJ whole genome shotgun (WGS) entry which is preliminary data.</text>
</comment>
<dbReference type="EMBL" id="SACT01000006">
    <property type="protein sequence ID" value="RVT50139.1"/>
    <property type="molecule type" value="Genomic_DNA"/>
</dbReference>
<organism evidence="2 3">
    <name type="scientific">Rubrivivax albus</name>
    <dbReference type="NCBI Taxonomy" id="2499835"/>
    <lineage>
        <taxon>Bacteria</taxon>
        <taxon>Pseudomonadati</taxon>
        <taxon>Pseudomonadota</taxon>
        <taxon>Betaproteobacteria</taxon>
        <taxon>Burkholderiales</taxon>
        <taxon>Sphaerotilaceae</taxon>
        <taxon>Rubrivivax</taxon>
    </lineage>
</organism>
<dbReference type="OrthoDB" id="8900715at2"/>
<accession>A0A3S2TKX0</accession>
<evidence type="ECO:0000313" key="3">
    <source>
        <dbReference type="Proteomes" id="UP000288178"/>
    </source>
</evidence>
<name>A0A3S2TKX0_9BURK</name>
<reference evidence="2 3" key="1">
    <citation type="submission" date="2019-01" db="EMBL/GenBank/DDBJ databases">
        <authorList>
            <person name="Chen W.-M."/>
        </authorList>
    </citation>
    <scope>NUCLEOTIDE SEQUENCE [LARGE SCALE GENOMIC DNA]</scope>
    <source>
        <strain evidence="2 3">ICH-3</strain>
    </source>
</reference>
<protein>
    <submittedName>
        <fullName evidence="2">Uncharacterized protein</fullName>
    </submittedName>
</protein>
<gene>
    <name evidence="2" type="ORF">ENE75_17690</name>
</gene>
<keyword evidence="3" id="KW-1185">Reference proteome</keyword>
<dbReference type="Proteomes" id="UP000288178">
    <property type="component" value="Unassembled WGS sequence"/>
</dbReference>
<dbReference type="InterPro" id="IPR006311">
    <property type="entry name" value="TAT_signal"/>
</dbReference>
<feature type="signal peptide" evidence="1">
    <location>
        <begin position="1"/>
        <end position="31"/>
    </location>
</feature>
<feature type="chain" id="PRO_5018571363" evidence="1">
    <location>
        <begin position="32"/>
        <end position="243"/>
    </location>
</feature>
<dbReference type="PROSITE" id="PS51318">
    <property type="entry name" value="TAT"/>
    <property type="match status" value="1"/>
</dbReference>
<dbReference type="RefSeq" id="WP_128199649.1">
    <property type="nucleotide sequence ID" value="NZ_SACT01000006.1"/>
</dbReference>
<evidence type="ECO:0000256" key="1">
    <source>
        <dbReference type="SAM" id="SignalP"/>
    </source>
</evidence>
<keyword evidence="1" id="KW-0732">Signal</keyword>
<dbReference type="AlphaFoldDB" id="A0A3S2TKX0"/>
<sequence>MGSSMSRRGWRVGVCVAVFAAAMAAAPAVLAQAASKLIAPGFAGLAKADTVVVMPVDVELFSMSAGGVLEPRADWTESARSHMTAALGDRVKALGLPVKQGSVDLADEFAEQVGLHAAVAASISLHHSVGGVWALPTKAEGLNWTFGDAMQGLGSQSGARYGLFVWVRDSYASAERKAAMVLLAFAGIGLTGGAQVGYASLVDLQTGQVVWFNRLARGTGDLREDEPARETIDSLLTGLPPVR</sequence>
<evidence type="ECO:0000313" key="2">
    <source>
        <dbReference type="EMBL" id="RVT50139.1"/>
    </source>
</evidence>
<proteinExistence type="predicted"/>